<name>A0A1M6C8R0_9FIRM</name>
<dbReference type="Pfam" id="PF25989">
    <property type="entry name" value="YknX_C"/>
    <property type="match status" value="1"/>
</dbReference>
<evidence type="ECO:0000256" key="1">
    <source>
        <dbReference type="SAM" id="Coils"/>
    </source>
</evidence>
<keyword evidence="4" id="KW-1185">Reference proteome</keyword>
<gene>
    <name evidence="3" type="ORF">SAMN02746098_04315</name>
</gene>
<dbReference type="STRING" id="1121420.SAMN02746098_04315"/>
<dbReference type="GO" id="GO:1990281">
    <property type="term" value="C:efflux pump complex"/>
    <property type="evidence" value="ECO:0007669"/>
    <property type="project" value="TreeGrafter"/>
</dbReference>
<dbReference type="PANTHER" id="PTHR30469:SF20">
    <property type="entry name" value="EFFLUX RND TRANSPORTER PERIPLASMIC ADAPTOR SUBUNIT"/>
    <property type="match status" value="1"/>
</dbReference>
<evidence type="ECO:0000313" key="4">
    <source>
        <dbReference type="Proteomes" id="UP000183954"/>
    </source>
</evidence>
<dbReference type="OrthoDB" id="11589at2"/>
<dbReference type="GO" id="GO:0015562">
    <property type="term" value="F:efflux transmembrane transporter activity"/>
    <property type="evidence" value="ECO:0007669"/>
    <property type="project" value="TreeGrafter"/>
</dbReference>
<dbReference type="Gene3D" id="2.40.50.100">
    <property type="match status" value="1"/>
</dbReference>
<protein>
    <submittedName>
        <fullName evidence="3">HlyD family secretion protein</fullName>
    </submittedName>
</protein>
<proteinExistence type="predicted"/>
<dbReference type="AlphaFoldDB" id="A0A1M6C8R0"/>
<accession>A0A1M6C8R0</accession>
<feature type="coiled-coil region" evidence="1">
    <location>
        <begin position="177"/>
        <end position="239"/>
    </location>
</feature>
<evidence type="ECO:0000259" key="2">
    <source>
        <dbReference type="Pfam" id="PF25989"/>
    </source>
</evidence>
<sequence length="432" mass="48069">MAIEAKFNQTPKKFKLPKVKHRKFLIFGGLALLIFIAVTTTNAMPLPVNVIALHPKDFSKGFTEEGEVMAAQEWPIFNPVEGKMQSLKVQNGDRVKKGQVLLEMNTSDFKYQLEGLKAQLQSLEGQRLENDKSPDQAQIAQQTLLIQLAEKDVQTEGQNLTRMKALYDAGTIARVQYEEVERTFEKAKNLLEQQKLGLQLIYEQHQTSQGTELYYSKQKKAVQAQIDQLEDKINKATVVALQDGIIKDLSLKEGNVIPQGQQILTVFTNEGYKLESFVLASDALDIKVGSPVQVIQATSSGNKSFAGTVDAVAISAIERVSPLGLKENRVKVTILLSEDSPKVVLGSNVDVKFTTLELPNQLMIPKTALFPYQEGEAVWLIREGKAKIQPVKKGLENDSQVTIEEGLTEGDLILQDPNLKELKEGKRLKETL</sequence>
<dbReference type="InterPro" id="IPR058637">
    <property type="entry name" value="YknX-like_C"/>
</dbReference>
<dbReference type="Gene3D" id="1.10.287.470">
    <property type="entry name" value="Helix hairpin bin"/>
    <property type="match status" value="1"/>
</dbReference>
<feature type="domain" description="YknX-like C-terminal permuted SH3-like" evidence="2">
    <location>
        <begin position="362"/>
        <end position="427"/>
    </location>
</feature>
<dbReference type="SUPFAM" id="SSF111369">
    <property type="entry name" value="HlyD-like secretion proteins"/>
    <property type="match status" value="1"/>
</dbReference>
<dbReference type="PANTHER" id="PTHR30469">
    <property type="entry name" value="MULTIDRUG RESISTANCE PROTEIN MDTA"/>
    <property type="match status" value="1"/>
</dbReference>
<dbReference type="EMBL" id="FQXJ01000020">
    <property type="protein sequence ID" value="SHI57389.1"/>
    <property type="molecule type" value="Genomic_DNA"/>
</dbReference>
<dbReference type="Proteomes" id="UP000183954">
    <property type="component" value="Unassembled WGS sequence"/>
</dbReference>
<evidence type="ECO:0000313" key="3">
    <source>
        <dbReference type="EMBL" id="SHI57389.1"/>
    </source>
</evidence>
<reference evidence="4" key="1">
    <citation type="submission" date="2016-11" db="EMBL/GenBank/DDBJ databases">
        <authorList>
            <person name="Varghese N."/>
            <person name="Submissions S."/>
        </authorList>
    </citation>
    <scope>NUCLEOTIDE SEQUENCE [LARGE SCALE GENOMIC DNA]</scope>
    <source>
        <strain evidence="4">DSM 15449</strain>
    </source>
</reference>
<dbReference type="RefSeq" id="WP_073032078.1">
    <property type="nucleotide sequence ID" value="NZ_FQXJ01000020.1"/>
</dbReference>
<dbReference type="Gene3D" id="2.40.420.20">
    <property type="match status" value="1"/>
</dbReference>
<dbReference type="Gene3D" id="2.40.30.170">
    <property type="match status" value="1"/>
</dbReference>
<keyword evidence="1" id="KW-0175">Coiled coil</keyword>
<organism evidence="3 4">
    <name type="scientific">Desulfosporosinus lacus DSM 15449</name>
    <dbReference type="NCBI Taxonomy" id="1121420"/>
    <lineage>
        <taxon>Bacteria</taxon>
        <taxon>Bacillati</taxon>
        <taxon>Bacillota</taxon>
        <taxon>Clostridia</taxon>
        <taxon>Eubacteriales</taxon>
        <taxon>Desulfitobacteriaceae</taxon>
        <taxon>Desulfosporosinus</taxon>
    </lineage>
</organism>